<evidence type="ECO:0000313" key="1">
    <source>
        <dbReference type="Proteomes" id="UP000887565"/>
    </source>
</evidence>
<keyword evidence="1" id="KW-1185">Reference proteome</keyword>
<evidence type="ECO:0000313" key="2">
    <source>
        <dbReference type="WBParaSite" id="nRc.2.0.1.t25729-RA"/>
    </source>
</evidence>
<name>A0A915JHW6_ROMCU</name>
<reference evidence="2" key="1">
    <citation type="submission" date="2022-11" db="UniProtKB">
        <authorList>
            <consortium name="WormBaseParasite"/>
        </authorList>
    </citation>
    <scope>IDENTIFICATION</scope>
</reference>
<protein>
    <submittedName>
        <fullName evidence="2">MULE transposase domain-containing protein</fullName>
    </submittedName>
</protein>
<dbReference type="OMA" id="YLEETWI"/>
<dbReference type="AlphaFoldDB" id="A0A915JHW6"/>
<proteinExistence type="predicted"/>
<dbReference type="WBParaSite" id="nRc.2.0.1.t25729-RA">
    <property type="protein sequence ID" value="nRc.2.0.1.t25729-RA"/>
    <property type="gene ID" value="nRc.2.0.1.g25729"/>
</dbReference>
<sequence>MSSFSQLRQKLLDNHGGLGALRTIHMDFEVAAHAAVRHVFPELLIKGCMFHFSQSLNQKLNNLGLRNLWVNEGPAGEWISCCKALAFLPPPLVVPTYNAILRNIPQTDDPVRAAKLEEFRIYFQNTWIQGHQFPLAVWNHWSNEGPRTTNHAEGYHNRLNLEVREGHLAICNFLHLLQPLHNSDQIRIRHLMANIYQPKARDQTYQDLDERISTSKIRFYEATNHVWDFPNFDAGRMPPFAFQFLMGEIHAYLRFMRHCVGKKSRIVVHDE</sequence>
<dbReference type="Proteomes" id="UP000887565">
    <property type="component" value="Unplaced"/>
</dbReference>
<organism evidence="1 2">
    <name type="scientific">Romanomermis culicivorax</name>
    <name type="common">Nematode worm</name>
    <dbReference type="NCBI Taxonomy" id="13658"/>
    <lineage>
        <taxon>Eukaryota</taxon>
        <taxon>Metazoa</taxon>
        <taxon>Ecdysozoa</taxon>
        <taxon>Nematoda</taxon>
        <taxon>Enoplea</taxon>
        <taxon>Dorylaimia</taxon>
        <taxon>Mermithida</taxon>
        <taxon>Mermithoidea</taxon>
        <taxon>Mermithidae</taxon>
        <taxon>Romanomermis</taxon>
    </lineage>
</organism>
<accession>A0A915JHW6</accession>